<accession>A0A6J5L432</accession>
<proteinExistence type="predicted"/>
<sequence length="95" mass="10449">MGNIVKEGQDIFDVSIQFYGSIEAGVIDLITSNNLNFESVNLGGSEITLNNNNNVDKKVVSFFSNNNFVPNNGGPDVVHLVLGDFNDDFNNDFYI</sequence>
<protein>
    <submittedName>
        <fullName evidence="1">Uncharacterized protein</fullName>
    </submittedName>
</protein>
<dbReference type="EMBL" id="LR796222">
    <property type="protein sequence ID" value="CAB4128033.1"/>
    <property type="molecule type" value="Genomic_DNA"/>
</dbReference>
<evidence type="ECO:0000313" key="1">
    <source>
        <dbReference type="EMBL" id="CAB4128033.1"/>
    </source>
</evidence>
<organism evidence="1">
    <name type="scientific">uncultured Caudovirales phage</name>
    <dbReference type="NCBI Taxonomy" id="2100421"/>
    <lineage>
        <taxon>Viruses</taxon>
        <taxon>Duplodnaviria</taxon>
        <taxon>Heunggongvirae</taxon>
        <taxon>Uroviricota</taxon>
        <taxon>Caudoviricetes</taxon>
        <taxon>Peduoviridae</taxon>
        <taxon>Maltschvirus</taxon>
        <taxon>Maltschvirus maltsch</taxon>
    </lineage>
</organism>
<name>A0A6J5L432_9CAUD</name>
<gene>
    <name evidence="1" type="ORF">UFOVP105_13</name>
</gene>
<reference evidence="1" key="1">
    <citation type="submission" date="2020-04" db="EMBL/GenBank/DDBJ databases">
        <authorList>
            <person name="Chiriac C."/>
            <person name="Salcher M."/>
            <person name="Ghai R."/>
            <person name="Kavagutti S V."/>
        </authorList>
    </citation>
    <scope>NUCLEOTIDE SEQUENCE</scope>
</reference>